<dbReference type="Pfam" id="PF05617">
    <property type="entry name" value="Prolamin_like"/>
    <property type="match status" value="1"/>
</dbReference>
<feature type="signal peptide" evidence="2">
    <location>
        <begin position="1"/>
        <end position="22"/>
    </location>
</feature>
<sequence>MTLLNRFNVIVIFMISFVLVLGTSICSKIPQPPSDAPSHNISYAPRPLSSYEKYLTICSSKLKKECGKEIFSSVFVGNGTVSDYCCHNLVNDVGKSCHFDMTRYATQFPEYSKNKTEILNRCSNVWNYCIALHPM</sequence>
<keyword evidence="5" id="KW-1185">Reference proteome</keyword>
<proteinExistence type="predicted"/>
<gene>
    <name evidence="4" type="ORF">VFH_IV032720</name>
</gene>
<evidence type="ECO:0000256" key="2">
    <source>
        <dbReference type="SAM" id="SignalP"/>
    </source>
</evidence>
<evidence type="ECO:0000256" key="1">
    <source>
        <dbReference type="ARBA" id="ARBA00022729"/>
    </source>
</evidence>
<accession>A0AAV1A9V0</accession>
<dbReference type="EMBL" id="OX451739">
    <property type="protein sequence ID" value="CAI8607315.1"/>
    <property type="molecule type" value="Genomic_DNA"/>
</dbReference>
<name>A0AAV1A9V0_VICFA</name>
<dbReference type="InterPro" id="IPR008502">
    <property type="entry name" value="Prolamin-like"/>
</dbReference>
<dbReference type="PANTHER" id="PTHR31951:SF24">
    <property type="entry name" value="ECA1 GAMETOGENESIS RELATED FAMILY"/>
    <property type="match status" value="1"/>
</dbReference>
<feature type="chain" id="PRO_5043505470" description="Prolamin-like domain-containing protein" evidence="2">
    <location>
        <begin position="23"/>
        <end position="135"/>
    </location>
</feature>
<reference evidence="4 5" key="1">
    <citation type="submission" date="2023-01" db="EMBL/GenBank/DDBJ databases">
        <authorList>
            <person name="Kreplak J."/>
        </authorList>
    </citation>
    <scope>NUCLEOTIDE SEQUENCE [LARGE SCALE GENOMIC DNA]</scope>
</reference>
<evidence type="ECO:0000313" key="5">
    <source>
        <dbReference type="Proteomes" id="UP001157006"/>
    </source>
</evidence>
<dbReference type="PANTHER" id="PTHR31951">
    <property type="entry name" value="BIFUNCTIONAL INHIBITOR/LIPID-TRANSFER PROTEIN/SEED STORAGE 2S ALBUMIN SUPERFAMILY PROTEIN-RELATED"/>
    <property type="match status" value="1"/>
</dbReference>
<feature type="domain" description="Prolamin-like" evidence="3">
    <location>
        <begin position="58"/>
        <end position="129"/>
    </location>
</feature>
<keyword evidence="1 2" id="KW-0732">Signal</keyword>
<evidence type="ECO:0000259" key="3">
    <source>
        <dbReference type="Pfam" id="PF05617"/>
    </source>
</evidence>
<organism evidence="4 5">
    <name type="scientific">Vicia faba</name>
    <name type="common">Broad bean</name>
    <name type="synonym">Faba vulgaris</name>
    <dbReference type="NCBI Taxonomy" id="3906"/>
    <lineage>
        <taxon>Eukaryota</taxon>
        <taxon>Viridiplantae</taxon>
        <taxon>Streptophyta</taxon>
        <taxon>Embryophyta</taxon>
        <taxon>Tracheophyta</taxon>
        <taxon>Spermatophyta</taxon>
        <taxon>Magnoliopsida</taxon>
        <taxon>eudicotyledons</taxon>
        <taxon>Gunneridae</taxon>
        <taxon>Pentapetalae</taxon>
        <taxon>rosids</taxon>
        <taxon>fabids</taxon>
        <taxon>Fabales</taxon>
        <taxon>Fabaceae</taxon>
        <taxon>Papilionoideae</taxon>
        <taxon>50 kb inversion clade</taxon>
        <taxon>NPAAA clade</taxon>
        <taxon>Hologalegina</taxon>
        <taxon>IRL clade</taxon>
        <taxon>Fabeae</taxon>
        <taxon>Vicia</taxon>
    </lineage>
</organism>
<evidence type="ECO:0000313" key="4">
    <source>
        <dbReference type="EMBL" id="CAI8607315.1"/>
    </source>
</evidence>
<dbReference type="Proteomes" id="UP001157006">
    <property type="component" value="Chromosome 4"/>
</dbReference>
<dbReference type="AlphaFoldDB" id="A0AAV1A9V0"/>
<protein>
    <recommendedName>
        <fullName evidence="3">Prolamin-like domain-containing protein</fullName>
    </recommendedName>
</protein>